<evidence type="ECO:0000313" key="2">
    <source>
        <dbReference type="Proteomes" id="UP000805193"/>
    </source>
</evidence>
<reference evidence="1 2" key="1">
    <citation type="journal article" date="2020" name="Cell">
        <title>Large-Scale Comparative Analyses of Tick Genomes Elucidate Their Genetic Diversity and Vector Capacities.</title>
        <authorList>
            <consortium name="Tick Genome and Microbiome Consortium (TIGMIC)"/>
            <person name="Jia N."/>
            <person name="Wang J."/>
            <person name="Shi W."/>
            <person name="Du L."/>
            <person name="Sun Y."/>
            <person name="Zhan W."/>
            <person name="Jiang J.F."/>
            <person name="Wang Q."/>
            <person name="Zhang B."/>
            <person name="Ji P."/>
            <person name="Bell-Sakyi L."/>
            <person name="Cui X.M."/>
            <person name="Yuan T.T."/>
            <person name="Jiang B.G."/>
            <person name="Yang W.F."/>
            <person name="Lam T.T."/>
            <person name="Chang Q.C."/>
            <person name="Ding S.J."/>
            <person name="Wang X.J."/>
            <person name="Zhu J.G."/>
            <person name="Ruan X.D."/>
            <person name="Zhao L."/>
            <person name="Wei J.T."/>
            <person name="Ye R.Z."/>
            <person name="Que T.C."/>
            <person name="Du C.H."/>
            <person name="Zhou Y.H."/>
            <person name="Cheng J.X."/>
            <person name="Dai P.F."/>
            <person name="Guo W.B."/>
            <person name="Han X.H."/>
            <person name="Huang E.J."/>
            <person name="Li L.F."/>
            <person name="Wei W."/>
            <person name="Gao Y.C."/>
            <person name="Liu J.Z."/>
            <person name="Shao H.Z."/>
            <person name="Wang X."/>
            <person name="Wang C.C."/>
            <person name="Yang T.C."/>
            <person name="Huo Q.B."/>
            <person name="Li W."/>
            <person name="Chen H.Y."/>
            <person name="Chen S.E."/>
            <person name="Zhou L.G."/>
            <person name="Ni X.B."/>
            <person name="Tian J.H."/>
            <person name="Sheng Y."/>
            <person name="Liu T."/>
            <person name="Pan Y.S."/>
            <person name="Xia L.Y."/>
            <person name="Li J."/>
            <person name="Zhao F."/>
            <person name="Cao W.C."/>
        </authorList>
    </citation>
    <scope>NUCLEOTIDE SEQUENCE [LARGE SCALE GENOMIC DNA]</scope>
    <source>
        <strain evidence="1">Iper-2018</strain>
    </source>
</reference>
<accession>A0AC60Q7B3</accession>
<sequence>MYRPIFSSLVVLTLAVAFANTLTNPPQRFSRQHSELPDYDVYRIQEKRRVDDQQQQQQQPVLDQPPEKDDNATLLQTRLAKVSVLRDEHPFSESKRNAPGFMTEALKFIQANQVVFYVACSCILIGVALLFTLVTVYGGCGSARKSMGSIRARGEAHPLLGSSQNLFAKSGLNDSDDMSTCVGDEELDTRAHVMSTPEVSPTAQCSGVTMAVRDVVPPAPQPIAVFPHHLLDLCNQDKPLSFAAFLPNGNHDRSKWLAHGGHSEVFQVVSLLKRTILKIVPVMKAFTRDEVETLTLGIEASLIQCVYDHFPEWLLKSDAISGSSDSLAESLASELAGTNQCCLTRHFIIYELCYAGKPLSQITLRSAEQGRSLIQQASCCVAVAERALGFRHLTVDADKLLVTPTDSASLEYRFLGRQPVSVATAGLKAHIAGSLSFVVSMDGKDEDYTTALDSFHSSPSSDCSGRCPRFYSNVMWLGSVLDCVVLKLRSEVPETRALVEKTFFDELHLWQNQLLQCSSVDEFVAATQPI</sequence>
<protein>
    <submittedName>
        <fullName evidence="1">Uncharacterized protein</fullName>
    </submittedName>
</protein>
<dbReference type="EMBL" id="JABSTQ010009383">
    <property type="protein sequence ID" value="KAG0429762.1"/>
    <property type="molecule type" value="Genomic_DNA"/>
</dbReference>
<proteinExistence type="predicted"/>
<organism evidence="1 2">
    <name type="scientific">Ixodes persulcatus</name>
    <name type="common">Taiga tick</name>
    <dbReference type="NCBI Taxonomy" id="34615"/>
    <lineage>
        <taxon>Eukaryota</taxon>
        <taxon>Metazoa</taxon>
        <taxon>Ecdysozoa</taxon>
        <taxon>Arthropoda</taxon>
        <taxon>Chelicerata</taxon>
        <taxon>Arachnida</taxon>
        <taxon>Acari</taxon>
        <taxon>Parasitiformes</taxon>
        <taxon>Ixodida</taxon>
        <taxon>Ixodoidea</taxon>
        <taxon>Ixodidae</taxon>
        <taxon>Ixodinae</taxon>
        <taxon>Ixodes</taxon>
    </lineage>
</organism>
<evidence type="ECO:0000313" key="1">
    <source>
        <dbReference type="EMBL" id="KAG0429762.1"/>
    </source>
</evidence>
<name>A0AC60Q7B3_IXOPE</name>
<comment type="caution">
    <text evidence="1">The sequence shown here is derived from an EMBL/GenBank/DDBJ whole genome shotgun (WGS) entry which is preliminary data.</text>
</comment>
<dbReference type="Proteomes" id="UP000805193">
    <property type="component" value="Unassembled WGS sequence"/>
</dbReference>
<gene>
    <name evidence="1" type="ORF">HPB47_023314</name>
</gene>
<keyword evidence="2" id="KW-1185">Reference proteome</keyword>